<keyword evidence="5 12" id="KW-0479">Metal-binding</keyword>
<keyword evidence="9 12" id="KW-0460">Magnesium</keyword>
<dbReference type="STRING" id="57577.A0A2K3MUZ3"/>
<evidence type="ECO:0000256" key="4">
    <source>
        <dbReference type="ARBA" id="ARBA00022679"/>
    </source>
</evidence>
<dbReference type="UniPathway" id="UPA00916">
    <property type="reaction ID" value="UER00889"/>
</dbReference>
<evidence type="ECO:0000256" key="11">
    <source>
        <dbReference type="ARBA" id="ARBA00023277"/>
    </source>
</evidence>
<comment type="pathway">
    <text evidence="12">Carbohydrate metabolism; D-ribose degradation; D-ribose 5-phosphate from beta-D-ribopyranose: step 2/2.</text>
</comment>
<dbReference type="InterPro" id="IPR002139">
    <property type="entry name" value="Ribo/fructo_kinase"/>
</dbReference>
<dbReference type="ExpressionAtlas" id="A0A2K3MUZ3">
    <property type="expression patterns" value="baseline"/>
</dbReference>
<keyword evidence="12" id="KW-0963">Cytoplasm</keyword>
<organism evidence="15 16">
    <name type="scientific">Trifolium pratense</name>
    <name type="common">Red clover</name>
    <dbReference type="NCBI Taxonomy" id="57577"/>
    <lineage>
        <taxon>Eukaryota</taxon>
        <taxon>Viridiplantae</taxon>
        <taxon>Streptophyta</taxon>
        <taxon>Embryophyta</taxon>
        <taxon>Tracheophyta</taxon>
        <taxon>Spermatophyta</taxon>
        <taxon>Magnoliopsida</taxon>
        <taxon>eudicotyledons</taxon>
        <taxon>Gunneridae</taxon>
        <taxon>Pentapetalae</taxon>
        <taxon>rosids</taxon>
        <taxon>fabids</taxon>
        <taxon>Fabales</taxon>
        <taxon>Fabaceae</taxon>
        <taxon>Papilionoideae</taxon>
        <taxon>50 kb inversion clade</taxon>
        <taxon>NPAAA clade</taxon>
        <taxon>Hologalegina</taxon>
        <taxon>IRL clade</taxon>
        <taxon>Trifolieae</taxon>
        <taxon>Trifolium</taxon>
    </lineage>
</organism>
<evidence type="ECO:0000259" key="14">
    <source>
        <dbReference type="Pfam" id="PF00294"/>
    </source>
</evidence>
<dbReference type="InterPro" id="IPR002173">
    <property type="entry name" value="Carboh/pur_kinase_PfkB_CS"/>
</dbReference>
<dbReference type="CDD" id="cd01174">
    <property type="entry name" value="ribokinase"/>
    <property type="match status" value="1"/>
</dbReference>
<dbReference type="HAMAP" id="MF_01987">
    <property type="entry name" value="Ribokinase"/>
    <property type="match status" value="1"/>
</dbReference>
<evidence type="ECO:0000256" key="2">
    <source>
        <dbReference type="ARBA" id="ARBA00012035"/>
    </source>
</evidence>
<dbReference type="GO" id="GO:0004747">
    <property type="term" value="F:ribokinase activity"/>
    <property type="evidence" value="ECO:0007669"/>
    <property type="project" value="UniProtKB-UniRule"/>
</dbReference>
<feature type="binding site" evidence="12">
    <location>
        <position position="375"/>
    </location>
    <ligand>
        <name>K(+)</name>
        <dbReference type="ChEBI" id="CHEBI:29103"/>
    </ligand>
</feature>
<sequence length="389" mass="41234">MQSLTMNQTALSQPSQWHQTNQSNRNSLITSSTTKNPIQFLRFRNTNHQNLQLRFAVNPSSQVPPVVVVGSANADIYVEIDRLPKEGETISAKSGQTLAGGKGANQASCGAKLSHPTYFVGQVIVFSGAPTCILTPDTILVGNDAHGNLLANALRDGGVRLDYLTVVPSAPTGHAVVMLQSSGQNSIVIVGGTNMSCWPQTLPPQHLEVVSSAGIVLLQREIPDFVNVQVAKAARNAGVPVIFDAGGFDAPIPQELLDFVDIFSPNESELARLTGLPTESFEDITQAAVKCHKLGVKQVLVKLGSKGSALFIEGEEPIQQPAIFAKTVIDTTGAGDTFTAAFAVALVEGKSKKECLRFAAAAASLCVQVKGAIPSMPDRKSVLELLNHH</sequence>
<comment type="activity regulation">
    <text evidence="12">Activated by a monovalent cation that binds near, but not in, the active site. The most likely occupant of the site in vivo is potassium. Ion binding induces a conformational change that may alter substrate affinity.</text>
</comment>
<evidence type="ECO:0000256" key="8">
    <source>
        <dbReference type="ARBA" id="ARBA00022840"/>
    </source>
</evidence>
<feature type="binding site" evidence="12">
    <location>
        <begin position="101"/>
        <end position="105"/>
    </location>
    <ligand>
        <name>substrate</name>
    </ligand>
</feature>
<dbReference type="EC" id="2.7.1.15" evidence="2 12"/>
<feature type="active site" description="Proton acceptor" evidence="12">
    <location>
        <position position="336"/>
    </location>
</feature>
<evidence type="ECO:0000256" key="12">
    <source>
        <dbReference type="HAMAP-Rule" id="MF_03215"/>
    </source>
</evidence>
<comment type="similarity">
    <text evidence="1">Belongs to the carbohydrate kinase pfkB family.</text>
</comment>
<dbReference type="InterPro" id="IPR011877">
    <property type="entry name" value="Ribokinase"/>
</dbReference>
<keyword evidence="8 12" id="KW-0067">ATP-binding</keyword>
<comment type="cofactor">
    <cofactor evidence="12">
        <name>Mg(2+)</name>
        <dbReference type="ChEBI" id="CHEBI:18420"/>
    </cofactor>
    <text evidence="12">Requires a divalent cation, most likely magnesium in vivo, as an electrophilic catalyst to aid phosphoryl group transfer. It is the chelate of the metal and the nucleotide that is the actual substrate.</text>
</comment>
<name>A0A2K3MUZ3_TRIPR</name>
<dbReference type="PRINTS" id="PR00990">
    <property type="entry name" value="RIBOKINASE"/>
</dbReference>
<feature type="region of interest" description="Disordered" evidence="13">
    <location>
        <begin position="1"/>
        <end position="31"/>
    </location>
</feature>
<dbReference type="GO" id="GO:0046872">
    <property type="term" value="F:metal ion binding"/>
    <property type="evidence" value="ECO:0007669"/>
    <property type="project" value="UniProtKB-KW"/>
</dbReference>
<reference evidence="15 16" key="2">
    <citation type="journal article" date="2017" name="Front. Plant Sci.">
        <title>Gene Classification and Mining of Molecular Markers Useful in Red Clover (Trifolium pratense) Breeding.</title>
        <authorList>
            <person name="Istvanek J."/>
            <person name="Dluhosova J."/>
            <person name="Dluhos P."/>
            <person name="Patkova L."/>
            <person name="Nedelnik J."/>
            <person name="Repkova J."/>
        </authorList>
    </citation>
    <scope>NUCLEOTIDE SEQUENCE [LARGE SCALE GENOMIC DNA]</scope>
    <source>
        <strain evidence="16">cv. Tatra</strain>
        <tissue evidence="15">Young leaves</tissue>
    </source>
</reference>
<keyword evidence="12" id="KW-0539">Nucleus</keyword>
<feature type="binding site" evidence="12">
    <location>
        <position position="330"/>
    </location>
    <ligand>
        <name>K(+)</name>
        <dbReference type="ChEBI" id="CHEBI:29103"/>
    </ligand>
</feature>
<keyword evidence="7 12" id="KW-0418">Kinase</keyword>
<feature type="binding site" evidence="12">
    <location>
        <begin position="302"/>
        <end position="307"/>
    </location>
    <ligand>
        <name>ATP</name>
        <dbReference type="ChEBI" id="CHEBI:30616"/>
    </ligand>
</feature>
<comment type="function">
    <text evidence="12">Catalyzes the phosphorylation of ribose at O-5 in a reaction requiring ATP and magnesium. The resulting D-ribose-5-phosphate can then be used either for sythesis of nucleotides, histidine, and tryptophan, or as a component of the pentose phosphate pathway.</text>
</comment>
<comment type="subunit">
    <text evidence="12">Homodimer.</text>
</comment>
<feature type="binding site" evidence="12">
    <location>
        <position position="332"/>
    </location>
    <ligand>
        <name>K(+)</name>
        <dbReference type="ChEBI" id="CHEBI:29103"/>
    </ligand>
</feature>
<reference evidence="15 16" key="1">
    <citation type="journal article" date="2014" name="Am. J. Bot.">
        <title>Genome assembly and annotation for red clover (Trifolium pratense; Fabaceae).</title>
        <authorList>
            <person name="Istvanek J."/>
            <person name="Jaros M."/>
            <person name="Krenek A."/>
            <person name="Repkova J."/>
        </authorList>
    </citation>
    <scope>NUCLEOTIDE SEQUENCE [LARGE SCALE GENOMIC DNA]</scope>
    <source>
        <strain evidence="16">cv. Tatra</strain>
        <tissue evidence="15">Young leaves</tissue>
    </source>
</reference>
<comment type="catalytic activity">
    <reaction evidence="12">
        <text>D-ribose + ATP = D-ribose 5-phosphate + ADP + H(+)</text>
        <dbReference type="Rhea" id="RHEA:13697"/>
        <dbReference type="ChEBI" id="CHEBI:15378"/>
        <dbReference type="ChEBI" id="CHEBI:30616"/>
        <dbReference type="ChEBI" id="CHEBI:47013"/>
        <dbReference type="ChEBI" id="CHEBI:78346"/>
        <dbReference type="ChEBI" id="CHEBI:456216"/>
        <dbReference type="EC" id="2.7.1.15"/>
    </reaction>
</comment>
<dbReference type="FunFam" id="3.40.1190.20:FF:000029">
    <property type="entry name" value="Ribokinase"/>
    <property type="match status" value="1"/>
</dbReference>
<comment type="caution">
    <text evidence="12">Lacks conserved residue(s) required for the propagation of feature annotation.</text>
</comment>
<feature type="binding site" evidence="12">
    <location>
        <position position="371"/>
    </location>
    <ligand>
        <name>K(+)</name>
        <dbReference type="ChEBI" id="CHEBI:29103"/>
    </ligand>
</feature>
<dbReference type="PANTHER" id="PTHR10584:SF166">
    <property type="entry name" value="RIBOKINASE"/>
    <property type="match status" value="1"/>
</dbReference>
<keyword evidence="6 12" id="KW-0547">Nucleotide-binding</keyword>
<keyword evidence="4 12" id="KW-0808">Transferase</keyword>
<keyword evidence="10 12" id="KW-0630">Potassium</keyword>
<evidence type="ECO:0000256" key="6">
    <source>
        <dbReference type="ARBA" id="ARBA00022741"/>
    </source>
</evidence>
<feature type="binding site" evidence="12">
    <location>
        <position position="366"/>
    </location>
    <ligand>
        <name>K(+)</name>
        <dbReference type="ChEBI" id="CHEBI:29103"/>
    </ligand>
</feature>
<comment type="subcellular location">
    <subcellularLocation>
        <location evidence="12">Cytoplasm</location>
    </subcellularLocation>
    <subcellularLocation>
        <location evidence="12">Nucleus</location>
    </subcellularLocation>
</comment>
<evidence type="ECO:0000256" key="7">
    <source>
        <dbReference type="ARBA" id="ARBA00022777"/>
    </source>
</evidence>
<feature type="binding site" evidence="12">
    <location>
        <begin position="73"/>
        <end position="75"/>
    </location>
    <ligand>
        <name>substrate</name>
    </ligand>
</feature>
<dbReference type="InterPro" id="IPR011611">
    <property type="entry name" value="PfkB_dom"/>
</dbReference>
<dbReference type="AlphaFoldDB" id="A0A2K3MUZ3"/>
<evidence type="ECO:0000256" key="3">
    <source>
        <dbReference type="ARBA" id="ARBA00016943"/>
    </source>
</evidence>
<dbReference type="PROSITE" id="PS00584">
    <property type="entry name" value="PFKB_KINASES_2"/>
    <property type="match status" value="1"/>
</dbReference>
<accession>A0A2K3MUZ3</accession>
<dbReference type="GO" id="GO:0005634">
    <property type="term" value="C:nucleus"/>
    <property type="evidence" value="ECO:0007669"/>
    <property type="project" value="UniProtKB-SubCell"/>
</dbReference>
<dbReference type="PANTHER" id="PTHR10584">
    <property type="entry name" value="SUGAR KINASE"/>
    <property type="match status" value="1"/>
</dbReference>
<comment type="caution">
    <text evidence="15">The sequence shown here is derived from an EMBL/GenBank/DDBJ whole genome shotgun (WGS) entry which is preliminary data.</text>
</comment>
<feature type="binding site" evidence="12">
    <location>
        <position position="266"/>
    </location>
    <ligand>
        <name>ATP</name>
        <dbReference type="ChEBI" id="CHEBI:30616"/>
    </ligand>
</feature>
<gene>
    <name evidence="15" type="ORF">L195_g017774</name>
</gene>
<feature type="binding site" evidence="12">
    <location>
        <position position="221"/>
    </location>
    <ligand>
        <name>substrate</name>
    </ligand>
</feature>
<evidence type="ECO:0000313" key="16">
    <source>
        <dbReference type="Proteomes" id="UP000236291"/>
    </source>
</evidence>
<feature type="binding site" evidence="12">
    <location>
        <position position="369"/>
    </location>
    <ligand>
        <name>K(+)</name>
        <dbReference type="ChEBI" id="CHEBI:29103"/>
    </ligand>
</feature>
<dbReference type="GO" id="GO:0005737">
    <property type="term" value="C:cytoplasm"/>
    <property type="evidence" value="ECO:0007669"/>
    <property type="project" value="UniProtKB-SubCell"/>
</dbReference>
<dbReference type="Pfam" id="PF00294">
    <property type="entry name" value="PfkB"/>
    <property type="match status" value="1"/>
</dbReference>
<keyword evidence="11 12" id="KW-0119">Carbohydrate metabolism</keyword>
<evidence type="ECO:0000256" key="13">
    <source>
        <dbReference type="SAM" id="MobiDB-lite"/>
    </source>
</evidence>
<feature type="binding site" evidence="12">
    <location>
        <begin position="335"/>
        <end position="336"/>
    </location>
    <ligand>
        <name>ATP</name>
        <dbReference type="ChEBI" id="CHEBI:30616"/>
    </ligand>
</feature>
<proteinExistence type="inferred from homology"/>
<dbReference type="GO" id="GO:0005524">
    <property type="term" value="F:ATP binding"/>
    <property type="evidence" value="ECO:0007669"/>
    <property type="project" value="UniProtKB-UniRule"/>
</dbReference>
<evidence type="ECO:0000313" key="15">
    <source>
        <dbReference type="EMBL" id="PNX94597.1"/>
    </source>
</evidence>
<dbReference type="EMBL" id="ASHM01012640">
    <property type="protein sequence ID" value="PNX94597.1"/>
    <property type="molecule type" value="Genomic_DNA"/>
</dbReference>
<evidence type="ECO:0000256" key="5">
    <source>
        <dbReference type="ARBA" id="ARBA00022723"/>
    </source>
</evidence>
<protein>
    <recommendedName>
        <fullName evidence="3 12">Ribokinase</fullName>
        <shortName evidence="12">RK</shortName>
        <ecNumber evidence="2 12">2.7.1.15</ecNumber>
    </recommendedName>
</protein>
<comment type="similarity">
    <text evidence="12">Belongs to the carbohydrate kinase PfkB family. Ribokinase subfamily.</text>
</comment>
<feature type="domain" description="Carbohydrate kinase PfkB" evidence="14">
    <location>
        <begin position="141"/>
        <end position="378"/>
    </location>
</feature>
<dbReference type="InterPro" id="IPR029056">
    <property type="entry name" value="Ribokinase-like"/>
</dbReference>
<evidence type="ECO:0000256" key="9">
    <source>
        <dbReference type="ARBA" id="ARBA00022842"/>
    </source>
</evidence>
<evidence type="ECO:0000256" key="1">
    <source>
        <dbReference type="ARBA" id="ARBA00005380"/>
    </source>
</evidence>
<evidence type="ECO:0000256" key="10">
    <source>
        <dbReference type="ARBA" id="ARBA00022958"/>
    </source>
</evidence>
<dbReference type="Proteomes" id="UP000236291">
    <property type="component" value="Unassembled WGS sequence"/>
</dbReference>
<dbReference type="Gene3D" id="3.40.1190.20">
    <property type="match status" value="1"/>
</dbReference>
<feature type="binding site" evidence="12">
    <location>
        <position position="336"/>
    </location>
    <ligand>
        <name>substrate</name>
    </ligand>
</feature>
<dbReference type="SUPFAM" id="SSF53613">
    <property type="entry name" value="Ribokinase-like"/>
    <property type="match status" value="1"/>
</dbReference>
<dbReference type="GO" id="GO:0019303">
    <property type="term" value="P:D-ribose catabolic process"/>
    <property type="evidence" value="ECO:0007669"/>
    <property type="project" value="UniProtKB-UniRule"/>
</dbReference>